<name>A0AAJ1SCW8_9MYCO</name>
<comment type="caution">
    <text evidence="1">The sequence shown here is derived from an EMBL/GenBank/DDBJ whole genome shotgun (WGS) entry which is preliminary data.</text>
</comment>
<dbReference type="RefSeq" id="WP_133437147.1">
    <property type="nucleotide sequence ID" value="NZ_JAUFSA010000004.1"/>
</dbReference>
<sequence>MAQPIRRTTTAVRAYADQLRDLMDLLRADPLDEAKSLALVTHIVNNRAAAAQLWDTLATGMGAAC</sequence>
<reference evidence="1" key="1">
    <citation type="submission" date="2023-06" db="EMBL/GenBank/DDBJ databases">
        <title>Identification of two novel mycobacterium reveal diversities and complexities of Mycobacterium gordonae clade.</title>
        <authorList>
            <person name="Matsumoto Y."/>
            <person name="Nakamura S."/>
            <person name="Motooka D."/>
            <person name="Fukushima K."/>
        </authorList>
    </citation>
    <scope>NUCLEOTIDE SEQUENCE</scope>
    <source>
        <strain evidence="1">TY812</strain>
    </source>
</reference>
<accession>A0AAJ1SCW8</accession>
<dbReference type="AlphaFoldDB" id="A0AAJ1SCW8"/>
<proteinExistence type="predicted"/>
<protein>
    <submittedName>
        <fullName evidence="1">Uncharacterized protein</fullName>
    </submittedName>
</protein>
<evidence type="ECO:0000313" key="2">
    <source>
        <dbReference type="Proteomes" id="UP001229081"/>
    </source>
</evidence>
<organism evidence="1 2">
    <name type="scientific">Mycobacterium paragordonae</name>
    <dbReference type="NCBI Taxonomy" id="1389713"/>
    <lineage>
        <taxon>Bacteria</taxon>
        <taxon>Bacillati</taxon>
        <taxon>Actinomycetota</taxon>
        <taxon>Actinomycetes</taxon>
        <taxon>Mycobacteriales</taxon>
        <taxon>Mycobacteriaceae</taxon>
        <taxon>Mycobacterium</taxon>
    </lineage>
</organism>
<dbReference type="EMBL" id="JAUFSA010000004">
    <property type="protein sequence ID" value="MDP7739259.1"/>
    <property type="molecule type" value="Genomic_DNA"/>
</dbReference>
<dbReference type="Proteomes" id="UP001229081">
    <property type="component" value="Unassembled WGS sequence"/>
</dbReference>
<gene>
    <name evidence="1" type="ORF">QXL92_31490</name>
</gene>
<evidence type="ECO:0000313" key="1">
    <source>
        <dbReference type="EMBL" id="MDP7739259.1"/>
    </source>
</evidence>